<dbReference type="InterPro" id="IPR036937">
    <property type="entry name" value="Adhesion_dom_fimbrial_sf"/>
</dbReference>
<dbReference type="AlphaFoldDB" id="A0A5J6WZ60"/>
<name>A0A5J6WZ60_9GAMM</name>
<sequence>MFKKSLLAALTVLAVNNAYAITDTGVPGGTITFNGSVTDTTCNITTSNGADFSVQLSPVTVSSVGTDVGLVNEGSKAFTMAVSDCSSTNDEATALKITFSSSNVSDDEKYLKNYSGTATGVGIALTSDGKTMIPFNTTHDTGLKKTDFANAGETKSLTYYANYYNFGGADVTAGSVVTAATYTFSYE</sequence>
<dbReference type="KEGG" id="asim:FE240_13430"/>
<evidence type="ECO:0000256" key="3">
    <source>
        <dbReference type="ARBA" id="ARBA00022729"/>
    </source>
</evidence>
<feature type="domain" description="Fimbrial-type adhesion" evidence="6">
    <location>
        <begin position="31"/>
        <end position="186"/>
    </location>
</feature>
<evidence type="ECO:0000256" key="1">
    <source>
        <dbReference type="ARBA" id="ARBA00004561"/>
    </source>
</evidence>
<evidence type="ECO:0000313" key="8">
    <source>
        <dbReference type="Proteomes" id="UP000594034"/>
    </source>
</evidence>
<feature type="chain" id="PRO_5023916668" evidence="5">
    <location>
        <begin position="21"/>
        <end position="187"/>
    </location>
</feature>
<dbReference type="RefSeq" id="WP_193001615.1">
    <property type="nucleotide sequence ID" value="NZ_CP040449.1"/>
</dbReference>
<evidence type="ECO:0000256" key="5">
    <source>
        <dbReference type="SAM" id="SignalP"/>
    </source>
</evidence>
<evidence type="ECO:0000259" key="6">
    <source>
        <dbReference type="Pfam" id="PF00419"/>
    </source>
</evidence>
<keyword evidence="4" id="KW-0281">Fimbrium</keyword>
<dbReference type="Proteomes" id="UP000594034">
    <property type="component" value="Chromosome"/>
</dbReference>
<comment type="subcellular location">
    <subcellularLocation>
        <location evidence="1">Fimbrium</location>
    </subcellularLocation>
</comment>
<keyword evidence="8" id="KW-1185">Reference proteome</keyword>
<comment type="similarity">
    <text evidence="2">Belongs to the fimbrial protein family.</text>
</comment>
<protein>
    <submittedName>
        <fullName evidence="7">Type 1 fimbrial protein</fullName>
    </submittedName>
</protein>
<keyword evidence="3 5" id="KW-0732">Signal</keyword>
<dbReference type="Pfam" id="PF00419">
    <property type="entry name" value="Fimbrial"/>
    <property type="match status" value="1"/>
</dbReference>
<evidence type="ECO:0000313" key="7">
    <source>
        <dbReference type="EMBL" id="QFI55604.1"/>
    </source>
</evidence>
<evidence type="ECO:0000256" key="2">
    <source>
        <dbReference type="ARBA" id="ARBA00006671"/>
    </source>
</evidence>
<gene>
    <name evidence="7" type="ORF">FE240_13430</name>
</gene>
<dbReference type="GO" id="GO:0043709">
    <property type="term" value="P:cell adhesion involved in single-species biofilm formation"/>
    <property type="evidence" value="ECO:0007669"/>
    <property type="project" value="TreeGrafter"/>
</dbReference>
<dbReference type="InterPro" id="IPR000259">
    <property type="entry name" value="Adhesion_dom_fimbrial"/>
</dbReference>
<feature type="signal peptide" evidence="5">
    <location>
        <begin position="1"/>
        <end position="20"/>
    </location>
</feature>
<dbReference type="PANTHER" id="PTHR33420">
    <property type="entry name" value="FIMBRIAL SUBUNIT ELFA-RELATED"/>
    <property type="match status" value="1"/>
</dbReference>
<organism evidence="7 8">
    <name type="scientific">Aeromonas simiae</name>
    <dbReference type="NCBI Taxonomy" id="218936"/>
    <lineage>
        <taxon>Bacteria</taxon>
        <taxon>Pseudomonadati</taxon>
        <taxon>Pseudomonadota</taxon>
        <taxon>Gammaproteobacteria</taxon>
        <taxon>Aeromonadales</taxon>
        <taxon>Aeromonadaceae</taxon>
        <taxon>Aeromonas</taxon>
    </lineage>
</organism>
<dbReference type="SUPFAM" id="SSF49401">
    <property type="entry name" value="Bacterial adhesins"/>
    <property type="match status" value="1"/>
</dbReference>
<dbReference type="EMBL" id="CP040449">
    <property type="protein sequence ID" value="QFI55604.1"/>
    <property type="molecule type" value="Genomic_DNA"/>
</dbReference>
<reference evidence="7 8" key="1">
    <citation type="submission" date="2019-05" db="EMBL/GenBank/DDBJ databases">
        <title>OXA-830, a novel chromosomally encoded expanded-spectrum class D beta-lactamase in Aeromonas simiae.</title>
        <authorList>
            <person name="Zhou W."/>
            <person name="Chen Q."/>
        </authorList>
    </citation>
    <scope>NUCLEOTIDE SEQUENCE [LARGE SCALE GENOMIC DNA]</scope>
    <source>
        <strain evidence="7 8">A6</strain>
    </source>
</reference>
<dbReference type="PANTHER" id="PTHR33420:SF3">
    <property type="entry name" value="FIMBRIAL SUBUNIT ELFA"/>
    <property type="match status" value="1"/>
</dbReference>
<accession>A0A5J6WZ60</accession>
<dbReference type="InterPro" id="IPR050263">
    <property type="entry name" value="Bact_Fimbrial_Adh_Pro"/>
</dbReference>
<dbReference type="Gene3D" id="2.60.40.1090">
    <property type="entry name" value="Fimbrial-type adhesion domain"/>
    <property type="match status" value="1"/>
</dbReference>
<evidence type="ECO:0000256" key="4">
    <source>
        <dbReference type="ARBA" id="ARBA00023263"/>
    </source>
</evidence>
<dbReference type="InterPro" id="IPR008966">
    <property type="entry name" value="Adhesion_dom_sf"/>
</dbReference>
<dbReference type="GO" id="GO:0009289">
    <property type="term" value="C:pilus"/>
    <property type="evidence" value="ECO:0007669"/>
    <property type="project" value="UniProtKB-SubCell"/>
</dbReference>
<proteinExistence type="inferred from homology"/>